<comment type="caution">
    <text evidence="1">The sequence shown here is derived from an EMBL/GenBank/DDBJ whole genome shotgun (WGS) entry which is preliminary data.</text>
</comment>
<name>A0A2T7BMZ1_9BACT</name>
<dbReference type="PANTHER" id="PTHR33361">
    <property type="entry name" value="GLR0591 PROTEIN"/>
    <property type="match status" value="1"/>
</dbReference>
<dbReference type="Pfam" id="PF05960">
    <property type="entry name" value="DUF885"/>
    <property type="match status" value="1"/>
</dbReference>
<evidence type="ECO:0000313" key="1">
    <source>
        <dbReference type="EMBL" id="PUZ29048.1"/>
    </source>
</evidence>
<evidence type="ECO:0000313" key="2">
    <source>
        <dbReference type="Proteomes" id="UP000244450"/>
    </source>
</evidence>
<proteinExistence type="predicted"/>
<dbReference type="PROSITE" id="PS51257">
    <property type="entry name" value="PROKAR_LIPOPROTEIN"/>
    <property type="match status" value="1"/>
</dbReference>
<dbReference type="AlphaFoldDB" id="A0A2T7BMZ1"/>
<dbReference type="InterPro" id="IPR010281">
    <property type="entry name" value="DUF885"/>
</dbReference>
<dbReference type="EMBL" id="QCYK01000001">
    <property type="protein sequence ID" value="PUZ29048.1"/>
    <property type="molecule type" value="Genomic_DNA"/>
</dbReference>
<sequence length="595" mass="67685">MHVRNLCFSLFGTIALFACNGPARHEAVNTQATADSLNKILDDYYEDEMRMVPVVATFLGDNRYNDQLPVDIGQAWRNELDSLCAGYQVKLKALDTSALTPNDRISRDMLLREVTLFRKGLTFHDELTPVNQFSCITLMLAQLGSGQSAQPFANQRDYENFMSRMRHFAEWSDTAIANMRRGMAQNYVLPKALVVKIIPQLKDLSSPDTAKNVFFAPLKKMPDSIAPVSQAALRKAYDSSIRAYILPSYAKLARFLQEEYLPKARTSSGVGALPDGAGYYAYQIQNYTTTDKTPEEIFNLGQSEVARIRKEMEAVKDSVGFKGDLKAFFTFMRTDKQFNIFKDDKSVIDSFQAIYQRIKPKVDELYGHQPKTPFEIRQTEAFRAASASAEYNPGSPDGKRPGIFYVPILDAKKFSYVGMESLFLHEAIPGHHFQISLQQEDTLLPKYRRFNGNSAYQEGYALYCESLGKQLGLYTNPYQYFGRLSDEMLRAVRLVVDAGMHSKGWTREQAIQFMEDNLSTPEHEIVSEVERYMAIPGQALAYKVGELKIEELRDKYKKQLGSKFSLRDFHDELLKDGALPLSILEEKMDRWAASR</sequence>
<accession>A0A2T7BMZ1</accession>
<organism evidence="1 2">
    <name type="scientific">Chitinophaga parva</name>
    <dbReference type="NCBI Taxonomy" id="2169414"/>
    <lineage>
        <taxon>Bacteria</taxon>
        <taxon>Pseudomonadati</taxon>
        <taxon>Bacteroidota</taxon>
        <taxon>Chitinophagia</taxon>
        <taxon>Chitinophagales</taxon>
        <taxon>Chitinophagaceae</taxon>
        <taxon>Chitinophaga</taxon>
    </lineage>
</organism>
<dbReference type="RefSeq" id="WP_108685687.1">
    <property type="nucleotide sequence ID" value="NZ_QCYK01000001.1"/>
</dbReference>
<dbReference type="PANTHER" id="PTHR33361:SF16">
    <property type="entry name" value="DUF885 DOMAIN-CONTAINING PROTEIN"/>
    <property type="match status" value="1"/>
</dbReference>
<protein>
    <submittedName>
        <fullName evidence="1">DUF885 domain-containing protein</fullName>
    </submittedName>
</protein>
<gene>
    <name evidence="1" type="ORF">DCC81_06145</name>
</gene>
<dbReference type="OrthoDB" id="9760040at2"/>
<reference evidence="1 2" key="1">
    <citation type="submission" date="2018-04" db="EMBL/GenBank/DDBJ databases">
        <title>Chitinophaga fuyangensis sp. nov., isolated from soil in a chemical factory.</title>
        <authorList>
            <person name="Chen K."/>
        </authorList>
    </citation>
    <scope>NUCLEOTIDE SEQUENCE [LARGE SCALE GENOMIC DNA]</scope>
    <source>
        <strain evidence="1 2">LY-1</strain>
    </source>
</reference>
<dbReference type="Proteomes" id="UP000244450">
    <property type="component" value="Unassembled WGS sequence"/>
</dbReference>
<keyword evidence="2" id="KW-1185">Reference proteome</keyword>